<dbReference type="InterPro" id="IPR050307">
    <property type="entry name" value="Sterol_Desaturase_Related"/>
</dbReference>
<dbReference type="InterPro" id="IPR006694">
    <property type="entry name" value="Fatty_acid_hydroxylase"/>
</dbReference>
<evidence type="ECO:0000256" key="5">
    <source>
        <dbReference type="SAM" id="Phobius"/>
    </source>
</evidence>
<evidence type="ECO:0000256" key="1">
    <source>
        <dbReference type="ARBA" id="ARBA00004370"/>
    </source>
</evidence>
<keyword evidence="2 5" id="KW-0812">Transmembrane</keyword>
<feature type="transmembrane region" description="Helical" evidence="5">
    <location>
        <begin position="165"/>
        <end position="185"/>
    </location>
</feature>
<feature type="domain" description="Fatty acid hydroxylase" evidence="6">
    <location>
        <begin position="97"/>
        <end position="231"/>
    </location>
</feature>
<feature type="transmembrane region" description="Helical" evidence="5">
    <location>
        <begin position="12"/>
        <end position="29"/>
    </location>
</feature>
<dbReference type="RefSeq" id="WP_092178967.1">
    <property type="nucleotide sequence ID" value="NZ_FNZH01000023.1"/>
</dbReference>
<accession>A0A1H7CBR2</accession>
<keyword evidence="4 5" id="KW-0472">Membrane</keyword>
<dbReference type="STRING" id="1416801.SAMN05192553_1238"/>
<name>A0A1H7CBR2_9BACT</name>
<dbReference type="OrthoDB" id="9770329at2"/>
<keyword evidence="3 5" id="KW-1133">Transmembrane helix</keyword>
<dbReference type="Pfam" id="PF04116">
    <property type="entry name" value="FA_hydroxylase"/>
    <property type="match status" value="1"/>
</dbReference>
<evidence type="ECO:0000313" key="8">
    <source>
        <dbReference type="Proteomes" id="UP000199403"/>
    </source>
</evidence>
<reference evidence="8" key="1">
    <citation type="submission" date="2016-10" db="EMBL/GenBank/DDBJ databases">
        <authorList>
            <person name="Varghese N."/>
            <person name="Submissions S."/>
        </authorList>
    </citation>
    <scope>NUCLEOTIDE SEQUENCE [LARGE SCALE GENOMIC DNA]</scope>
    <source>
        <strain evidence="8">IBRC-M 10761</strain>
    </source>
</reference>
<proteinExistence type="predicted"/>
<dbReference type="Proteomes" id="UP000199403">
    <property type="component" value="Unassembled WGS sequence"/>
</dbReference>
<dbReference type="PANTHER" id="PTHR11863">
    <property type="entry name" value="STEROL DESATURASE"/>
    <property type="match status" value="1"/>
</dbReference>
<dbReference type="EMBL" id="FNZH01000023">
    <property type="protein sequence ID" value="SEJ83095.1"/>
    <property type="molecule type" value="Genomic_DNA"/>
</dbReference>
<evidence type="ECO:0000259" key="6">
    <source>
        <dbReference type="Pfam" id="PF04116"/>
    </source>
</evidence>
<organism evidence="7 8">
    <name type="scientific">Cyclobacterium xiamenense</name>
    <dbReference type="NCBI Taxonomy" id="1297121"/>
    <lineage>
        <taxon>Bacteria</taxon>
        <taxon>Pseudomonadati</taxon>
        <taxon>Bacteroidota</taxon>
        <taxon>Cytophagia</taxon>
        <taxon>Cytophagales</taxon>
        <taxon>Cyclobacteriaceae</taxon>
        <taxon>Cyclobacterium</taxon>
    </lineage>
</organism>
<dbReference type="AlphaFoldDB" id="A0A1H7CBR2"/>
<evidence type="ECO:0000256" key="2">
    <source>
        <dbReference type="ARBA" id="ARBA00022692"/>
    </source>
</evidence>
<dbReference type="GO" id="GO:0008610">
    <property type="term" value="P:lipid biosynthetic process"/>
    <property type="evidence" value="ECO:0007669"/>
    <property type="project" value="InterPro"/>
</dbReference>
<protein>
    <submittedName>
        <fullName evidence="7">Sterol desaturase/sphingolipid hydroxylase, fatty acid hydroxylase superfamily</fullName>
    </submittedName>
</protein>
<comment type="subcellular location">
    <subcellularLocation>
        <location evidence="1">Membrane</location>
    </subcellularLocation>
</comment>
<sequence length="262" mass="31299">MSFWNPILVNVVRYAFIAGIAFVVFYKWFPNYFQKSKIQTKLAKTKDFIREISHSAQTTVVIAVVSVLVFSTPLSKYTQVYFNLNEKSLWWIPVSIVLMLIIHDTYFYWMHRAIHLPKLFKHIHLVHHKSTNPTPLASYSFHIYESILEGLIAPILLLLLPLHPLSLLIFSFISFIFNVYGHLGYEITPKWFRKSVLFEIFITSTHHNIHHSKFKGNYGLYFRFWDRIMKTEHQDYVEDFDKIQHRRFNKELRPVANKVYKQ</sequence>
<dbReference type="GO" id="GO:0016020">
    <property type="term" value="C:membrane"/>
    <property type="evidence" value="ECO:0007669"/>
    <property type="project" value="UniProtKB-SubCell"/>
</dbReference>
<feature type="transmembrane region" description="Helical" evidence="5">
    <location>
        <begin position="49"/>
        <end position="70"/>
    </location>
</feature>
<evidence type="ECO:0000256" key="3">
    <source>
        <dbReference type="ARBA" id="ARBA00022989"/>
    </source>
</evidence>
<dbReference type="GO" id="GO:0005506">
    <property type="term" value="F:iron ion binding"/>
    <property type="evidence" value="ECO:0007669"/>
    <property type="project" value="InterPro"/>
</dbReference>
<keyword evidence="8" id="KW-1185">Reference proteome</keyword>
<evidence type="ECO:0000256" key="4">
    <source>
        <dbReference type="ARBA" id="ARBA00023136"/>
    </source>
</evidence>
<feature type="transmembrane region" description="Helical" evidence="5">
    <location>
        <begin position="90"/>
        <end position="109"/>
    </location>
</feature>
<gene>
    <name evidence="7" type="ORF">SAMN05192553_1238</name>
</gene>
<dbReference type="GO" id="GO:0016491">
    <property type="term" value="F:oxidoreductase activity"/>
    <property type="evidence" value="ECO:0007669"/>
    <property type="project" value="InterPro"/>
</dbReference>
<feature type="transmembrane region" description="Helical" evidence="5">
    <location>
        <begin position="139"/>
        <end position="159"/>
    </location>
</feature>
<evidence type="ECO:0000313" key="7">
    <source>
        <dbReference type="EMBL" id="SEJ83095.1"/>
    </source>
</evidence>